<feature type="region of interest" description="Disordered" evidence="1">
    <location>
        <begin position="509"/>
        <end position="544"/>
    </location>
</feature>
<dbReference type="Proteomes" id="UP001321760">
    <property type="component" value="Unassembled WGS sequence"/>
</dbReference>
<reference evidence="3" key="2">
    <citation type="submission" date="2023-05" db="EMBL/GenBank/DDBJ databases">
        <authorList>
            <consortium name="Lawrence Berkeley National Laboratory"/>
            <person name="Steindorff A."/>
            <person name="Hensen N."/>
            <person name="Bonometti L."/>
            <person name="Westerberg I."/>
            <person name="Brannstrom I.O."/>
            <person name="Guillou S."/>
            <person name="Cros-Aarteil S."/>
            <person name="Calhoun S."/>
            <person name="Haridas S."/>
            <person name="Kuo A."/>
            <person name="Mondo S."/>
            <person name="Pangilinan J."/>
            <person name="Riley R."/>
            <person name="Labutti K."/>
            <person name="Andreopoulos B."/>
            <person name="Lipzen A."/>
            <person name="Chen C."/>
            <person name="Yanf M."/>
            <person name="Daum C."/>
            <person name="Ng V."/>
            <person name="Clum A."/>
            <person name="Ohm R."/>
            <person name="Martin F."/>
            <person name="Silar P."/>
            <person name="Natvig D."/>
            <person name="Lalanne C."/>
            <person name="Gautier V."/>
            <person name="Ament-Velasquez S.L."/>
            <person name="Kruys A."/>
            <person name="Hutchinson M.I."/>
            <person name="Powell A.J."/>
            <person name="Barry K."/>
            <person name="Miller A.N."/>
            <person name="Grigoriev I.V."/>
            <person name="Debuchy R."/>
            <person name="Gladieux P."/>
            <person name="Thoren M.H."/>
            <person name="Johannesson H."/>
        </authorList>
    </citation>
    <scope>NUCLEOTIDE SEQUENCE</scope>
    <source>
        <strain evidence="3">PSN243</strain>
    </source>
</reference>
<feature type="region of interest" description="Disordered" evidence="1">
    <location>
        <begin position="98"/>
        <end position="123"/>
    </location>
</feature>
<gene>
    <name evidence="3" type="ORF">QBC34DRAFT_165130</name>
</gene>
<keyword evidence="2" id="KW-1133">Transmembrane helix</keyword>
<feature type="region of interest" description="Disordered" evidence="1">
    <location>
        <begin position="228"/>
        <end position="256"/>
    </location>
</feature>
<feature type="transmembrane region" description="Helical" evidence="2">
    <location>
        <begin position="1076"/>
        <end position="1099"/>
    </location>
</feature>
<comment type="caution">
    <text evidence="3">The sequence shown here is derived from an EMBL/GenBank/DDBJ whole genome shotgun (WGS) entry which is preliminary data.</text>
</comment>
<feature type="transmembrane region" description="Helical" evidence="2">
    <location>
        <begin position="696"/>
        <end position="715"/>
    </location>
</feature>
<evidence type="ECO:0000256" key="1">
    <source>
        <dbReference type="SAM" id="MobiDB-lite"/>
    </source>
</evidence>
<protein>
    <submittedName>
        <fullName evidence="3">Uncharacterized protein</fullName>
    </submittedName>
</protein>
<feature type="transmembrane region" description="Helical" evidence="2">
    <location>
        <begin position="853"/>
        <end position="873"/>
    </location>
</feature>
<feature type="transmembrane region" description="Helical" evidence="2">
    <location>
        <begin position="1001"/>
        <end position="1019"/>
    </location>
</feature>
<evidence type="ECO:0000313" key="4">
    <source>
        <dbReference type="Proteomes" id="UP001321760"/>
    </source>
</evidence>
<feature type="transmembrane region" description="Helical" evidence="2">
    <location>
        <begin position="975"/>
        <end position="995"/>
    </location>
</feature>
<accession>A0AAV9G8T4</accession>
<reference evidence="3" key="1">
    <citation type="journal article" date="2023" name="Mol. Phylogenet. Evol.">
        <title>Genome-scale phylogeny and comparative genomics of the fungal order Sordariales.</title>
        <authorList>
            <person name="Hensen N."/>
            <person name="Bonometti L."/>
            <person name="Westerberg I."/>
            <person name="Brannstrom I.O."/>
            <person name="Guillou S."/>
            <person name="Cros-Aarteil S."/>
            <person name="Calhoun S."/>
            <person name="Haridas S."/>
            <person name="Kuo A."/>
            <person name="Mondo S."/>
            <person name="Pangilinan J."/>
            <person name="Riley R."/>
            <person name="LaButti K."/>
            <person name="Andreopoulos B."/>
            <person name="Lipzen A."/>
            <person name="Chen C."/>
            <person name="Yan M."/>
            <person name="Daum C."/>
            <person name="Ng V."/>
            <person name="Clum A."/>
            <person name="Steindorff A."/>
            <person name="Ohm R.A."/>
            <person name="Martin F."/>
            <person name="Silar P."/>
            <person name="Natvig D.O."/>
            <person name="Lalanne C."/>
            <person name="Gautier V."/>
            <person name="Ament-Velasquez S.L."/>
            <person name="Kruys A."/>
            <person name="Hutchinson M.I."/>
            <person name="Powell A.J."/>
            <person name="Barry K."/>
            <person name="Miller A.N."/>
            <person name="Grigoriev I.V."/>
            <person name="Debuchy R."/>
            <person name="Gladieux P."/>
            <person name="Hiltunen Thoren M."/>
            <person name="Johannesson H."/>
        </authorList>
    </citation>
    <scope>NUCLEOTIDE SEQUENCE</scope>
    <source>
        <strain evidence="3">PSN243</strain>
    </source>
</reference>
<dbReference type="EMBL" id="MU865967">
    <property type="protein sequence ID" value="KAK4445219.1"/>
    <property type="molecule type" value="Genomic_DNA"/>
</dbReference>
<proteinExistence type="predicted"/>
<keyword evidence="2" id="KW-0812">Transmembrane</keyword>
<keyword evidence="2" id="KW-0472">Membrane</keyword>
<keyword evidence="4" id="KW-1185">Reference proteome</keyword>
<dbReference type="AlphaFoldDB" id="A0AAV9G8T4"/>
<name>A0AAV9G8T4_9PEZI</name>
<evidence type="ECO:0000256" key="2">
    <source>
        <dbReference type="SAM" id="Phobius"/>
    </source>
</evidence>
<evidence type="ECO:0000313" key="3">
    <source>
        <dbReference type="EMBL" id="KAK4445219.1"/>
    </source>
</evidence>
<feature type="transmembrane region" description="Helical" evidence="2">
    <location>
        <begin position="826"/>
        <end position="847"/>
    </location>
</feature>
<organism evidence="3 4">
    <name type="scientific">Podospora aff. communis PSN243</name>
    <dbReference type="NCBI Taxonomy" id="3040156"/>
    <lineage>
        <taxon>Eukaryota</taxon>
        <taxon>Fungi</taxon>
        <taxon>Dikarya</taxon>
        <taxon>Ascomycota</taxon>
        <taxon>Pezizomycotina</taxon>
        <taxon>Sordariomycetes</taxon>
        <taxon>Sordariomycetidae</taxon>
        <taxon>Sordariales</taxon>
        <taxon>Podosporaceae</taxon>
        <taxon>Podospora</taxon>
    </lineage>
</organism>
<feature type="transmembrane region" description="Helical" evidence="2">
    <location>
        <begin position="1039"/>
        <end position="1056"/>
    </location>
</feature>
<feature type="compositionally biased region" description="Basic residues" evidence="1">
    <location>
        <begin position="228"/>
        <end position="240"/>
    </location>
</feature>
<sequence>MLILGPIGSWSGASAAVGSSRPHMMSSGLTRFLDVFRPPEPPKFLNWLAKSELLTANSQSFSFGDSDDNRRASSAYGTFDSAIPREATDQSLCTLVDSSTQGHPQQETKQGPHSVDSTGTTNNLLVTGVPLPGSNDRIWLGRPVHSAGWSVEEYEEHYEYVIGELKKAVDEHKTLRADGLIYSQRMVGTSAETSAPAIVVSCHKDDEHALRSWFGKCISDGLHCRVKTRKSRRSANKKSSGKAPAQHDNKQPPRTFDIVIFPRPGPPLIRRAAETVVLERRAPNNRSLCGSLAHFNRRSATLGVSLQIGDVVRVLTVDHLFEPKPRPGTMTDTGYTIIGRSLLQGTASRVQPPVRLSNKSAYLDWGLVEPQRSALSHNLIMLDEGKNPTPLRDFAPPPLRQTQVYMISGLHGLRHGTLLGGLSHISTQKGRALCPALTFVLESGVVENGECGSVIADRATFQVFGHVVGADAELGLGYIVPITETLEQIKTAFHGSDVKIFDATAPKNPTDQGAVGSTLAECTDPSTAGGEVADEHSPSRLSGSVSGSLTTMVSKKARSILTWPSLSLPLLVPIFAVGTFIPPILLSLPVTTGWYDMPTTSPSHTSVPIQHFPRGVDAPKKYQPSVDGFFDRDMCVAKYLQKGLECGNSPVPVFEREPDHSLTSPGVAMTISIDGCERLCGSAPDTAYYLDAGPRFMTWILPILLLLSNIELTAINKRRLYACVQVLGDPVGTLWSLLDKFQALSRCLELAYSTQMNGLGWGTDHYQASIVATVLAGFEEAAGPSRCPPQLLRDLVEQFQPTTTDLTFMIWRESAQQLSDSRPRNWLPACIAGITFVFDLLSAFFFIAKDGRVPTGGILPLLSLSFLLPAALLSSPIGASDNRPVMGTLLRFIQDARHAARLESDHTHVNSTLDKLEAALDVEGFRSSRTWDQYFQSLSFVGGGRNLYRPILLRDTEPNHYARLKWIRSGKFGRFLLAACPVLGGLVGTLAVVAHSNFSQLSVLLVLYFWILGAVFTFALRTIADRPENIFLRRNRHHAALVVHLCTGVASSWFLFRAARQPLAGDLRSDEEIWRVFAISLGVVLFHLLFTLGVMGLYWKGISAVWRSKLTGRKMAVESFWARARLQRKDFVPSAESRSAGDGVLYLDK</sequence>